<evidence type="ECO:0000313" key="4">
    <source>
        <dbReference type="Proteomes" id="UP000023152"/>
    </source>
</evidence>
<dbReference type="PROSITE" id="PS50105">
    <property type="entry name" value="SAM_DOMAIN"/>
    <property type="match status" value="1"/>
</dbReference>
<name>X6N3D4_RETFI</name>
<proteinExistence type="predicted"/>
<protein>
    <recommendedName>
        <fullName evidence="2">SAM domain-containing protein</fullName>
    </recommendedName>
</protein>
<accession>X6N3D4</accession>
<comment type="caution">
    <text evidence="3">The sequence shown here is derived from an EMBL/GenBank/DDBJ whole genome shotgun (WGS) entry which is preliminary data.</text>
</comment>
<gene>
    <name evidence="3" type="ORF">RFI_16850</name>
</gene>
<dbReference type="AlphaFoldDB" id="X6N3D4"/>
<evidence type="ECO:0000256" key="1">
    <source>
        <dbReference type="SAM" id="MobiDB-lite"/>
    </source>
</evidence>
<feature type="compositionally biased region" description="Basic and acidic residues" evidence="1">
    <location>
        <begin position="82"/>
        <end position="93"/>
    </location>
</feature>
<evidence type="ECO:0000259" key="2">
    <source>
        <dbReference type="PROSITE" id="PS50105"/>
    </source>
</evidence>
<dbReference type="InterPro" id="IPR001660">
    <property type="entry name" value="SAM"/>
</dbReference>
<sequence>MTVWLKAFGCDGDKYGAQLKEKGILSLETLLSMNGTELRAVINAVFRGCDALTDKKRVLTAVEKLKSKLTKLPTLGSSNTKNNKEKEKEKMLDEQLASVDELERKIRQTLERSRRSPDDEQQALILKQLLTSATESTCVIEKTIQNWLPNNNKNNTKQKPKRPLFVCLFNLLYIFSMF</sequence>
<evidence type="ECO:0000313" key="3">
    <source>
        <dbReference type="EMBL" id="ETO20368.1"/>
    </source>
</evidence>
<dbReference type="Proteomes" id="UP000023152">
    <property type="component" value="Unassembled WGS sequence"/>
</dbReference>
<feature type="domain" description="SAM" evidence="2">
    <location>
        <begin position="1"/>
        <end position="68"/>
    </location>
</feature>
<dbReference type="EMBL" id="ASPP01012682">
    <property type="protein sequence ID" value="ETO20368.1"/>
    <property type="molecule type" value="Genomic_DNA"/>
</dbReference>
<organism evidence="3 4">
    <name type="scientific">Reticulomyxa filosa</name>
    <dbReference type="NCBI Taxonomy" id="46433"/>
    <lineage>
        <taxon>Eukaryota</taxon>
        <taxon>Sar</taxon>
        <taxon>Rhizaria</taxon>
        <taxon>Retaria</taxon>
        <taxon>Foraminifera</taxon>
        <taxon>Monothalamids</taxon>
        <taxon>Reticulomyxidae</taxon>
        <taxon>Reticulomyxa</taxon>
    </lineage>
</organism>
<feature type="region of interest" description="Disordered" evidence="1">
    <location>
        <begin position="73"/>
        <end position="93"/>
    </location>
</feature>
<reference evidence="3 4" key="1">
    <citation type="journal article" date="2013" name="Curr. Biol.">
        <title>The Genome of the Foraminiferan Reticulomyxa filosa.</title>
        <authorList>
            <person name="Glockner G."/>
            <person name="Hulsmann N."/>
            <person name="Schleicher M."/>
            <person name="Noegel A.A."/>
            <person name="Eichinger L."/>
            <person name="Gallinger C."/>
            <person name="Pawlowski J."/>
            <person name="Sierra R."/>
            <person name="Euteneuer U."/>
            <person name="Pillet L."/>
            <person name="Moustafa A."/>
            <person name="Platzer M."/>
            <person name="Groth M."/>
            <person name="Szafranski K."/>
            <person name="Schliwa M."/>
        </authorList>
    </citation>
    <scope>NUCLEOTIDE SEQUENCE [LARGE SCALE GENOMIC DNA]</scope>
</reference>
<keyword evidence="4" id="KW-1185">Reference proteome</keyword>